<accession>A0A133YD63</accession>
<feature type="transmembrane region" description="Helical" evidence="1">
    <location>
        <begin position="23"/>
        <end position="44"/>
    </location>
</feature>
<evidence type="ECO:0000256" key="1">
    <source>
        <dbReference type="SAM" id="Phobius"/>
    </source>
</evidence>
<evidence type="ECO:0000313" key="2">
    <source>
        <dbReference type="EMBL" id="KXB41134.1"/>
    </source>
</evidence>
<dbReference type="AlphaFoldDB" id="A0A133YD63"/>
<proteinExistence type="predicted"/>
<evidence type="ECO:0000313" key="3">
    <source>
        <dbReference type="Proteomes" id="UP000070080"/>
    </source>
</evidence>
<sequence>MPLFLWLKPLPYTTYLPSTSWCLFRYAIIKVLFIRFAFLHFHAFSS</sequence>
<dbReference type="EMBL" id="LSCV01000020">
    <property type="protein sequence ID" value="KXB41134.1"/>
    <property type="molecule type" value="Genomic_DNA"/>
</dbReference>
<protein>
    <submittedName>
        <fullName evidence="2">Uncharacterized protein</fullName>
    </submittedName>
</protein>
<gene>
    <name evidence="2" type="ORF">HMPREF1872_00739</name>
</gene>
<keyword evidence="1" id="KW-0472">Membrane</keyword>
<keyword evidence="1" id="KW-1133">Transmembrane helix</keyword>
<organism evidence="2 3">
    <name type="scientific">Amygdalobacter nucleatus</name>
    <dbReference type="NCBI Taxonomy" id="3029274"/>
    <lineage>
        <taxon>Bacteria</taxon>
        <taxon>Bacillati</taxon>
        <taxon>Bacillota</taxon>
        <taxon>Clostridia</taxon>
        <taxon>Eubacteriales</taxon>
        <taxon>Oscillospiraceae</taxon>
        <taxon>Amygdalobacter</taxon>
    </lineage>
</organism>
<keyword evidence="1" id="KW-0812">Transmembrane</keyword>
<dbReference type="Proteomes" id="UP000070080">
    <property type="component" value="Unassembled WGS sequence"/>
</dbReference>
<comment type="caution">
    <text evidence="2">The sequence shown here is derived from an EMBL/GenBank/DDBJ whole genome shotgun (WGS) entry which is preliminary data.</text>
</comment>
<keyword evidence="3" id="KW-1185">Reference proteome</keyword>
<reference evidence="3" key="1">
    <citation type="submission" date="2016-01" db="EMBL/GenBank/DDBJ databases">
        <authorList>
            <person name="Mitreva M."/>
            <person name="Pepin K.H."/>
            <person name="Mihindukulasuriya K.A."/>
            <person name="Fulton R."/>
            <person name="Fronick C."/>
            <person name="O'Laughlin M."/>
            <person name="Miner T."/>
            <person name="Herter B."/>
            <person name="Rosa B.A."/>
            <person name="Cordes M."/>
            <person name="Tomlinson C."/>
            <person name="Wollam A."/>
            <person name="Palsikar V.B."/>
            <person name="Mardis E.R."/>
            <person name="Wilson R.K."/>
        </authorList>
    </citation>
    <scope>NUCLEOTIDE SEQUENCE [LARGE SCALE GENOMIC DNA]</scope>
    <source>
        <strain evidence="3">KA00274</strain>
    </source>
</reference>
<dbReference type="STRING" id="1497955.HMPREF1872_00739"/>
<name>A0A133YD63_9FIRM</name>